<protein>
    <recommendedName>
        <fullName evidence="9">Nep1-like protein</fullName>
    </recommendedName>
</protein>
<evidence type="ECO:0000256" key="3">
    <source>
        <dbReference type="ARBA" id="ARBA00022525"/>
    </source>
</evidence>
<dbReference type="AlphaFoldDB" id="A0AAV0TY46"/>
<keyword evidence="6" id="KW-0732">Signal</keyword>
<dbReference type="PANTHER" id="PTHR33657">
    <property type="entry name" value="DOMAIN PROTEIN, PUTATIVE (AFU_ORTHOLOGUE AFUA_5G00600)-RELATED"/>
    <property type="match status" value="1"/>
</dbReference>
<dbReference type="PIRSF" id="PIRSF029958">
    <property type="entry name" value="Necrosis-inducing_protein"/>
    <property type="match status" value="1"/>
</dbReference>
<evidence type="ECO:0000256" key="2">
    <source>
        <dbReference type="ARBA" id="ARBA00009520"/>
    </source>
</evidence>
<dbReference type="InterPro" id="IPR008701">
    <property type="entry name" value="NPP1"/>
</dbReference>
<evidence type="ECO:0000256" key="6">
    <source>
        <dbReference type="SAM" id="SignalP"/>
    </source>
</evidence>
<keyword evidence="4" id="KW-0843">Virulence</keyword>
<keyword evidence="3" id="KW-0964">Secreted</keyword>
<dbReference type="GO" id="GO:0005576">
    <property type="term" value="C:extracellular region"/>
    <property type="evidence" value="ECO:0007669"/>
    <property type="project" value="UniProtKB-SubCell"/>
</dbReference>
<reference evidence="7" key="1">
    <citation type="submission" date="2022-12" db="EMBL/GenBank/DDBJ databases">
        <authorList>
            <person name="Webb A."/>
        </authorList>
    </citation>
    <scope>NUCLEOTIDE SEQUENCE</scope>
    <source>
        <strain evidence="7">Hp1</strain>
    </source>
</reference>
<evidence type="ECO:0000256" key="5">
    <source>
        <dbReference type="SAM" id="MobiDB-lite"/>
    </source>
</evidence>
<dbReference type="Pfam" id="PF05630">
    <property type="entry name" value="NPP1"/>
    <property type="match status" value="1"/>
</dbReference>
<accession>A0AAV0TY46</accession>
<evidence type="ECO:0008006" key="9">
    <source>
        <dbReference type="Google" id="ProtNLM"/>
    </source>
</evidence>
<gene>
    <name evidence="7" type="ORF">HBR001_LOCUS4138</name>
</gene>
<feature type="compositionally biased region" description="Polar residues" evidence="5">
    <location>
        <begin position="26"/>
        <end position="38"/>
    </location>
</feature>
<evidence type="ECO:0000256" key="4">
    <source>
        <dbReference type="ARBA" id="ARBA00023026"/>
    </source>
</evidence>
<evidence type="ECO:0000313" key="7">
    <source>
        <dbReference type="EMBL" id="CAI5727644.1"/>
    </source>
</evidence>
<evidence type="ECO:0000256" key="1">
    <source>
        <dbReference type="ARBA" id="ARBA00004613"/>
    </source>
</evidence>
<feature type="region of interest" description="Disordered" evidence="5">
    <location>
        <begin position="252"/>
        <end position="279"/>
    </location>
</feature>
<comment type="subcellular location">
    <subcellularLocation>
        <location evidence="1">Secreted</location>
    </subcellularLocation>
</comment>
<evidence type="ECO:0000313" key="8">
    <source>
        <dbReference type="Proteomes" id="UP001162031"/>
    </source>
</evidence>
<feature type="chain" id="PRO_5043841290" description="Nep1-like protein" evidence="6">
    <location>
        <begin position="20"/>
        <end position="279"/>
    </location>
</feature>
<dbReference type="PANTHER" id="PTHR33657:SF8">
    <property type="entry name" value="DOMAIN PROTEIN, PUTATIVE (AFU_ORTHOLOGUE AFUA_5G00600)-RELATED"/>
    <property type="match status" value="1"/>
</dbReference>
<sequence length="279" mass="30738">MKTDVFVCAALFAAAVAQGQKMPEGTAQQDDVSSSTPKPTRWAEVTIGCDQVKPFAQRKAETVSDKASVKFKPQFSTDNGCQPYPAVNEAGETSGGLVLRPTIDGGLELAGSGGEGCQGSPYGSQIYARSTWYEGIWAILYTWYLLKDETELSHQVRVWVHLVVWVNNPAVTNSTIRAVTMQGGTTKVPSGDELKDGVGVKVKHVWDEKNLGRMPQFTTEDGKEQDLITWDQLSENARSALNEVLWGELPPWAPSSKMPLSDDEFESHLKQSWPFRKKN</sequence>
<keyword evidence="8" id="KW-1185">Reference proteome</keyword>
<dbReference type="EMBL" id="CANTFL010000770">
    <property type="protein sequence ID" value="CAI5727644.1"/>
    <property type="molecule type" value="Genomic_DNA"/>
</dbReference>
<comment type="similarity">
    <text evidence="2">Belongs to the Necrosis inducing protein (NPP1) family.</text>
</comment>
<organism evidence="7 8">
    <name type="scientific">Hyaloperonospora brassicae</name>
    <name type="common">Brassica downy mildew</name>
    <name type="synonym">Peronospora brassicae</name>
    <dbReference type="NCBI Taxonomy" id="162125"/>
    <lineage>
        <taxon>Eukaryota</taxon>
        <taxon>Sar</taxon>
        <taxon>Stramenopiles</taxon>
        <taxon>Oomycota</taxon>
        <taxon>Peronosporomycetes</taxon>
        <taxon>Peronosporales</taxon>
        <taxon>Peronosporaceae</taxon>
        <taxon>Hyaloperonospora</taxon>
    </lineage>
</organism>
<feature type="region of interest" description="Disordered" evidence="5">
    <location>
        <begin position="19"/>
        <end position="39"/>
    </location>
</feature>
<name>A0AAV0TY46_HYABA</name>
<dbReference type="Proteomes" id="UP001162031">
    <property type="component" value="Unassembled WGS sequence"/>
</dbReference>
<feature type="signal peptide" evidence="6">
    <location>
        <begin position="1"/>
        <end position="19"/>
    </location>
</feature>
<comment type="caution">
    <text evidence="7">The sequence shown here is derived from an EMBL/GenBank/DDBJ whole genome shotgun (WGS) entry which is preliminary data.</text>
</comment>
<proteinExistence type="inferred from homology"/>